<name>A0A4Q2CX54_9AGAR</name>
<feature type="compositionally biased region" description="Acidic residues" evidence="1">
    <location>
        <begin position="879"/>
        <end position="895"/>
    </location>
</feature>
<proteinExistence type="predicted"/>
<feature type="compositionally biased region" description="Polar residues" evidence="1">
    <location>
        <begin position="1038"/>
        <end position="1052"/>
    </location>
</feature>
<feature type="compositionally biased region" description="Low complexity" evidence="1">
    <location>
        <begin position="413"/>
        <end position="423"/>
    </location>
</feature>
<dbReference type="Pfam" id="PF08550">
    <property type="entry name" value="GATA_AreA"/>
    <property type="match status" value="1"/>
</dbReference>
<feature type="region of interest" description="Disordered" evidence="1">
    <location>
        <begin position="1024"/>
        <end position="1091"/>
    </location>
</feature>
<dbReference type="GO" id="GO:0000122">
    <property type="term" value="P:negative regulation of transcription by RNA polymerase II"/>
    <property type="evidence" value="ECO:0007669"/>
    <property type="project" value="TreeGrafter"/>
</dbReference>
<feature type="compositionally biased region" description="Low complexity" evidence="1">
    <location>
        <begin position="547"/>
        <end position="604"/>
    </location>
</feature>
<feature type="compositionally biased region" description="Pro residues" evidence="1">
    <location>
        <begin position="296"/>
        <end position="308"/>
    </location>
</feature>
<feature type="compositionally biased region" description="Low complexity" evidence="1">
    <location>
        <begin position="765"/>
        <end position="779"/>
    </location>
</feature>
<reference evidence="3 4" key="1">
    <citation type="submission" date="2019-01" db="EMBL/GenBank/DDBJ databases">
        <title>Draft genome sequence of Psathyrella aberdarensis IHI B618.</title>
        <authorList>
            <person name="Buettner E."/>
            <person name="Kellner H."/>
        </authorList>
    </citation>
    <scope>NUCLEOTIDE SEQUENCE [LARGE SCALE GENOMIC DNA]</scope>
    <source>
        <strain evidence="3 4">IHI B618</strain>
    </source>
</reference>
<dbReference type="GO" id="GO:0006808">
    <property type="term" value="P:regulation of nitrogen utilization"/>
    <property type="evidence" value="ECO:0007669"/>
    <property type="project" value="TreeGrafter"/>
</dbReference>
<dbReference type="AlphaFoldDB" id="A0A4Q2CX54"/>
<feature type="compositionally biased region" description="Basic and acidic residues" evidence="1">
    <location>
        <begin position="832"/>
        <end position="855"/>
    </location>
</feature>
<dbReference type="GO" id="GO:0031930">
    <property type="term" value="P:mitochondria-nucleus signaling pathway"/>
    <property type="evidence" value="ECO:0007669"/>
    <property type="project" value="TreeGrafter"/>
</dbReference>
<dbReference type="Proteomes" id="UP000290288">
    <property type="component" value="Unassembled WGS sequence"/>
</dbReference>
<feature type="compositionally biased region" description="Basic and acidic residues" evidence="1">
    <location>
        <begin position="811"/>
        <end position="821"/>
    </location>
</feature>
<feature type="compositionally biased region" description="Basic and acidic residues" evidence="1">
    <location>
        <begin position="67"/>
        <end position="85"/>
    </location>
</feature>
<feature type="compositionally biased region" description="Low complexity" evidence="1">
    <location>
        <begin position="731"/>
        <end position="744"/>
    </location>
</feature>
<accession>A0A4Q2CX54</accession>
<feature type="region of interest" description="Disordered" evidence="1">
    <location>
        <begin position="66"/>
        <end position="85"/>
    </location>
</feature>
<gene>
    <name evidence="3" type="ORF">EST38_g14485</name>
</gene>
<feature type="region of interest" description="Disordered" evidence="1">
    <location>
        <begin position="796"/>
        <end position="997"/>
    </location>
</feature>
<evidence type="ECO:0000256" key="1">
    <source>
        <dbReference type="SAM" id="MobiDB-lite"/>
    </source>
</evidence>
<keyword evidence="4" id="KW-1185">Reference proteome</keyword>
<feature type="domain" description="Nitrogen regulatory protein areA GATA-like" evidence="2">
    <location>
        <begin position="29"/>
        <end position="56"/>
    </location>
</feature>
<dbReference type="GO" id="GO:0005737">
    <property type="term" value="C:cytoplasm"/>
    <property type="evidence" value="ECO:0007669"/>
    <property type="project" value="TreeGrafter"/>
</dbReference>
<feature type="compositionally biased region" description="Low complexity" evidence="1">
    <location>
        <begin position="621"/>
        <end position="633"/>
    </location>
</feature>
<dbReference type="OrthoDB" id="515401at2759"/>
<organism evidence="3 4">
    <name type="scientific">Candolleomyces aberdarensis</name>
    <dbReference type="NCBI Taxonomy" id="2316362"/>
    <lineage>
        <taxon>Eukaryota</taxon>
        <taxon>Fungi</taxon>
        <taxon>Dikarya</taxon>
        <taxon>Basidiomycota</taxon>
        <taxon>Agaricomycotina</taxon>
        <taxon>Agaricomycetes</taxon>
        <taxon>Agaricomycetidae</taxon>
        <taxon>Agaricales</taxon>
        <taxon>Agaricineae</taxon>
        <taxon>Psathyrellaceae</taxon>
        <taxon>Candolleomyces</taxon>
    </lineage>
</organism>
<feature type="compositionally biased region" description="Basic and acidic residues" evidence="1">
    <location>
        <begin position="955"/>
        <end position="968"/>
    </location>
</feature>
<dbReference type="InterPro" id="IPR053043">
    <property type="entry name" value="Ras-cAMP_regulatory"/>
</dbReference>
<feature type="compositionally biased region" description="Acidic residues" evidence="1">
    <location>
        <begin position="709"/>
        <end position="725"/>
    </location>
</feature>
<feature type="region of interest" description="Disordered" evidence="1">
    <location>
        <begin position="539"/>
        <end position="663"/>
    </location>
</feature>
<feature type="compositionally biased region" description="Basic residues" evidence="1">
    <location>
        <begin position="1055"/>
        <end position="1067"/>
    </location>
</feature>
<feature type="compositionally biased region" description="Polar residues" evidence="1">
    <location>
        <begin position="605"/>
        <end position="614"/>
    </location>
</feature>
<feature type="compositionally biased region" description="Basic and acidic residues" evidence="1">
    <location>
        <begin position="979"/>
        <end position="993"/>
    </location>
</feature>
<feature type="compositionally biased region" description="Low complexity" evidence="1">
    <location>
        <begin position="969"/>
        <end position="978"/>
    </location>
</feature>
<sequence>MIAALPAPVLSVAPDVLRELDGREAVSRLWTLFTKCKGSLENGRRLENISWRLWYRDLLGSSPAWQHQREHPVPEKPDLLSEKPYHPPTPIETAVPADADVSDLQLSQSAGAYICTVAGLMLILFYPTGSVHRKTKRHLPVGRIICDMLPSPLSPPLLPTGSPSFASISITASTGFTFISRSPRSEPFAQSQPRLSPSGVPLLPLLPLLPLPEQIVTVEPQFTSPSQLPTPGVEVDESAPFGLKSQQPPILLSTTPVTALLCPEPDPLASASNTPAINQVTPIVATPPKLIVVNPTPGPTPHPTPPASPLSFLSADPGKPQSHGQFLAPPSISRRAPSNQLAPIPAPIPAPVFDRRVLTDVVDVSGEPPIVVDESAFATLRSRSAIHDIPVTAHTAPHLSSETRADEFNNNVPSSSSISRSRSTPPPTSQDPTCVERRHSAEDVDEEGATSQQQPSGSSSSSQHPHRLSLSSTTSTTSTTGTNTSDTSSSQISLGATSVNTDDDDSCSSGGADIKEARDGNFGFNLLVSQGVRPPHQAVTVMMGPGASSSKNMEENNNNNNPIVASPSPISPTMAALQQEQQQALSTSVNSVRSSKSAKSVVSNPGRSTRNGKQSAPGPIRRASSGNTASAGGRSRRAVVGGVGGGNHRASSDASRSRSREAGKGVAAAAGALAAAMGMAMTGGGGGSGGGGAGRKKLGGGSGKTRVTEDDDDGEEVEEVVEGEDLAGKQASAPPAAVAAAAANPEKKLTEAPQTRAKFKFGSVSDDGSAAAAKSIGSGTEISSRAPGSVVIANHMVDPNSTVRQGAVNQVDRKGKGREVDLPQVQEQLAEVENRKTVDKQKQRKEAEAVARARAQESLGAPLLPQQGKRTILLTSESDYTDTDEESWESEDVSEEKDVKAEPSKPPPPQPTSRQASHTEVPQAAPPTQQHPPAPQRPQLNRTQSNASAHHRPTRREMQHIQQRREAQLRVQRAAAQLQKEEEERQRQKDMFAKRPTASFQNLANARTQSFGLLTQLMNPDPAIFPPNHPYRRGHSSGEIQRNSSLFNNLNPGSKLHHSNHSNRKRASSSSSNNPIPLLHSNSNNNNSVNHVHLHHCSKDHSSSHLHSVLLRILRYLRALSGNDGHLQILPLPWPFAACED</sequence>
<feature type="compositionally biased region" description="Low complexity" evidence="1">
    <location>
        <begin position="451"/>
        <end position="490"/>
    </location>
</feature>
<dbReference type="PANTHER" id="PTHR28014:SF1">
    <property type="entry name" value="NEGATIVE REGULATOR OF RAS-CAMP PATHWAY"/>
    <property type="match status" value="1"/>
</dbReference>
<dbReference type="EMBL" id="SDEE01001978">
    <property type="protein sequence ID" value="RXW11370.1"/>
    <property type="molecule type" value="Genomic_DNA"/>
</dbReference>
<protein>
    <recommendedName>
        <fullName evidence="2">Nitrogen regulatory protein areA GATA-like domain-containing protein</fullName>
    </recommendedName>
</protein>
<feature type="region of interest" description="Disordered" evidence="1">
    <location>
        <begin position="685"/>
        <end position="754"/>
    </location>
</feature>
<feature type="region of interest" description="Disordered" evidence="1">
    <location>
        <begin position="394"/>
        <end position="514"/>
    </location>
</feature>
<dbReference type="InterPro" id="IPR013860">
    <property type="entry name" value="AreA_GATA"/>
</dbReference>
<dbReference type="STRING" id="2316362.A0A4Q2CX54"/>
<feature type="compositionally biased region" description="Polar residues" evidence="1">
    <location>
        <begin position="491"/>
        <end position="500"/>
    </location>
</feature>
<feature type="region of interest" description="Disordered" evidence="1">
    <location>
        <begin position="765"/>
        <end position="784"/>
    </location>
</feature>
<feature type="compositionally biased region" description="Polar residues" evidence="1">
    <location>
        <begin position="799"/>
        <end position="808"/>
    </location>
</feature>
<feature type="compositionally biased region" description="Gly residues" evidence="1">
    <location>
        <begin position="685"/>
        <end position="703"/>
    </location>
</feature>
<evidence type="ECO:0000313" key="4">
    <source>
        <dbReference type="Proteomes" id="UP000290288"/>
    </source>
</evidence>
<evidence type="ECO:0000313" key="3">
    <source>
        <dbReference type="EMBL" id="RXW11370.1"/>
    </source>
</evidence>
<feature type="compositionally biased region" description="Low complexity" evidence="1">
    <location>
        <begin position="1068"/>
        <end position="1091"/>
    </location>
</feature>
<comment type="caution">
    <text evidence="3">The sequence shown here is derived from an EMBL/GenBank/DDBJ whole genome shotgun (WGS) entry which is preliminary data.</text>
</comment>
<dbReference type="PANTHER" id="PTHR28014">
    <property type="entry name" value="NEGATIVE REGULATOR OF RAS-CAMP PATHWAY"/>
    <property type="match status" value="1"/>
</dbReference>
<feature type="region of interest" description="Disordered" evidence="1">
    <location>
        <begin position="292"/>
        <end position="328"/>
    </location>
</feature>
<evidence type="ECO:0000259" key="2">
    <source>
        <dbReference type="Pfam" id="PF08550"/>
    </source>
</evidence>